<feature type="active site" evidence="16">
    <location>
        <position position="328"/>
    </location>
</feature>
<keyword evidence="9 16" id="KW-0521">NADP</keyword>
<evidence type="ECO:0000256" key="8">
    <source>
        <dbReference type="ARBA" id="ARBA00022827"/>
    </source>
</evidence>
<evidence type="ECO:0000313" key="19">
    <source>
        <dbReference type="Proteomes" id="UP000176228"/>
    </source>
</evidence>
<comment type="cofactor">
    <cofactor evidence="1 16">
        <name>FAD</name>
        <dbReference type="ChEBI" id="CHEBI:57692"/>
    </cofactor>
</comment>
<dbReference type="InterPro" id="IPR036635">
    <property type="entry name" value="MurB_C_sf"/>
</dbReference>
<keyword evidence="5 16" id="KW-0963">Cytoplasm</keyword>
<proteinExistence type="inferred from homology"/>
<sequence>MLSRLETGLQSLGIDFVNNAEVSSTLLKSRAQLVVYPNTEQASTLHRLLNDHQQTFHVHGGGSNTLLMGTELDPMKTVVIDSRKMNGIHLNIGTAQICAGGGTKISAVSRESASGNLTGLEFARDIPGSTAGAVVTDAWHPIHNYTKIFEAFGITDTELPESIRQVLSWVEVVDENGDVVRMDTSQLEMHDRQSVFSQPDNTKIVLNVMFQLAEGDPEKIAKARTVINLGRQEMRKKNKEKNPWSVGATLGYTFVLNHPGYNGISATQLIGMTGRLPETIMIGGMVHAKSTANIIGNTGSGSAEGYLRVADLIQEVVLKEHNIELPLEVRVVR</sequence>
<keyword evidence="7 16" id="KW-0285">Flavoprotein</keyword>
<dbReference type="InterPro" id="IPR003170">
    <property type="entry name" value="MurB"/>
</dbReference>
<dbReference type="InterPro" id="IPR011601">
    <property type="entry name" value="MurB_C"/>
</dbReference>
<dbReference type="PROSITE" id="PS51387">
    <property type="entry name" value="FAD_PCMH"/>
    <property type="match status" value="1"/>
</dbReference>
<evidence type="ECO:0000256" key="12">
    <source>
        <dbReference type="ARBA" id="ARBA00023002"/>
    </source>
</evidence>
<keyword evidence="11 16" id="KW-0573">Peptidoglycan synthesis</keyword>
<feature type="domain" description="FAD-binding PCMH-type" evidence="17">
    <location>
        <begin position="26"/>
        <end position="215"/>
    </location>
</feature>
<keyword evidence="10 16" id="KW-0133">Cell shape</keyword>
<keyword evidence="12 16" id="KW-0560">Oxidoreductase</keyword>
<dbReference type="Pfam" id="PF01565">
    <property type="entry name" value="FAD_binding_4"/>
    <property type="match status" value="1"/>
</dbReference>
<evidence type="ECO:0000256" key="14">
    <source>
        <dbReference type="ARBA" id="ARBA00023316"/>
    </source>
</evidence>
<evidence type="ECO:0000256" key="4">
    <source>
        <dbReference type="ARBA" id="ARBA00004752"/>
    </source>
</evidence>
<protein>
    <recommendedName>
        <fullName evidence="16">UDP-N-acetylenolpyruvoylglucosamine reductase</fullName>
        <ecNumber evidence="16">1.3.1.98</ecNumber>
    </recommendedName>
    <alternativeName>
        <fullName evidence="16">UDP-N-acetylmuramate dehydrogenase</fullName>
    </alternativeName>
</protein>
<dbReference type="InterPro" id="IPR036318">
    <property type="entry name" value="FAD-bd_PCMH-like_sf"/>
</dbReference>
<comment type="function">
    <text evidence="2 16">Cell wall formation.</text>
</comment>
<comment type="caution">
    <text evidence="18">The sequence shown here is derived from an EMBL/GenBank/DDBJ whole genome shotgun (WGS) entry which is preliminary data.</text>
</comment>
<comment type="similarity">
    <text evidence="16">Belongs to the MurB family.</text>
</comment>
<dbReference type="GO" id="GO:0009252">
    <property type="term" value="P:peptidoglycan biosynthetic process"/>
    <property type="evidence" value="ECO:0007669"/>
    <property type="project" value="UniProtKB-UniRule"/>
</dbReference>
<dbReference type="GO" id="GO:0008360">
    <property type="term" value="P:regulation of cell shape"/>
    <property type="evidence" value="ECO:0007669"/>
    <property type="project" value="UniProtKB-KW"/>
</dbReference>
<evidence type="ECO:0000256" key="5">
    <source>
        <dbReference type="ARBA" id="ARBA00022490"/>
    </source>
</evidence>
<organism evidence="18 19">
    <name type="scientific">Candidatus Gottesmanbacteria bacterium RIFCSPLOWO2_01_FULL_42_22</name>
    <dbReference type="NCBI Taxonomy" id="1798391"/>
    <lineage>
        <taxon>Bacteria</taxon>
        <taxon>Candidatus Gottesmaniibacteriota</taxon>
    </lineage>
</organism>
<dbReference type="GO" id="GO:0005829">
    <property type="term" value="C:cytosol"/>
    <property type="evidence" value="ECO:0007669"/>
    <property type="project" value="TreeGrafter"/>
</dbReference>
<comment type="caution">
    <text evidence="16">Lacks conserved residue(s) required for the propagation of feature annotation.</text>
</comment>
<dbReference type="InterPro" id="IPR006094">
    <property type="entry name" value="Oxid_FAD_bind_N"/>
</dbReference>
<comment type="subcellular location">
    <subcellularLocation>
        <location evidence="3 16">Cytoplasm</location>
    </subcellularLocation>
</comment>
<dbReference type="EMBL" id="MFJU01000042">
    <property type="protein sequence ID" value="OGG32905.1"/>
    <property type="molecule type" value="Genomic_DNA"/>
</dbReference>
<evidence type="ECO:0000256" key="16">
    <source>
        <dbReference type="HAMAP-Rule" id="MF_00037"/>
    </source>
</evidence>
<evidence type="ECO:0000313" key="18">
    <source>
        <dbReference type="EMBL" id="OGG32905.1"/>
    </source>
</evidence>
<dbReference type="SUPFAM" id="SSF56194">
    <property type="entry name" value="Uridine diphospho-N-Acetylenolpyruvylglucosamine reductase, MurB, C-terminal domain"/>
    <property type="match status" value="1"/>
</dbReference>
<dbReference type="HAMAP" id="MF_00037">
    <property type="entry name" value="MurB"/>
    <property type="match status" value="1"/>
</dbReference>
<dbReference type="InterPro" id="IPR016169">
    <property type="entry name" value="FAD-bd_PCMH_sub2"/>
</dbReference>
<dbReference type="PANTHER" id="PTHR21071">
    <property type="entry name" value="UDP-N-ACETYLENOLPYRUVOYLGLUCOSAMINE REDUCTASE"/>
    <property type="match status" value="1"/>
</dbReference>
<keyword evidence="8 16" id="KW-0274">FAD</keyword>
<dbReference type="UniPathway" id="UPA00219"/>
<dbReference type="PANTHER" id="PTHR21071:SF4">
    <property type="entry name" value="UDP-N-ACETYLENOLPYRUVOYLGLUCOSAMINE REDUCTASE"/>
    <property type="match status" value="1"/>
</dbReference>
<evidence type="ECO:0000256" key="1">
    <source>
        <dbReference type="ARBA" id="ARBA00001974"/>
    </source>
</evidence>
<dbReference type="GO" id="GO:0051301">
    <property type="term" value="P:cell division"/>
    <property type="evidence" value="ECO:0007669"/>
    <property type="project" value="UniProtKB-KW"/>
</dbReference>
<dbReference type="GO" id="GO:0008762">
    <property type="term" value="F:UDP-N-acetylmuramate dehydrogenase activity"/>
    <property type="evidence" value="ECO:0007669"/>
    <property type="project" value="UniProtKB-UniRule"/>
</dbReference>
<evidence type="ECO:0000256" key="2">
    <source>
        <dbReference type="ARBA" id="ARBA00003921"/>
    </source>
</evidence>
<comment type="pathway">
    <text evidence="4 16">Cell wall biogenesis; peptidoglycan biosynthesis.</text>
</comment>
<evidence type="ECO:0000256" key="9">
    <source>
        <dbReference type="ARBA" id="ARBA00022857"/>
    </source>
</evidence>
<dbReference type="InterPro" id="IPR016166">
    <property type="entry name" value="FAD-bd_PCMH"/>
</dbReference>
<keyword evidence="13 16" id="KW-0131">Cell cycle</keyword>
<dbReference type="GO" id="GO:0071555">
    <property type="term" value="P:cell wall organization"/>
    <property type="evidence" value="ECO:0007669"/>
    <property type="project" value="UniProtKB-KW"/>
</dbReference>
<dbReference type="EC" id="1.3.1.98" evidence="16"/>
<evidence type="ECO:0000256" key="7">
    <source>
        <dbReference type="ARBA" id="ARBA00022630"/>
    </source>
</evidence>
<comment type="catalytic activity">
    <reaction evidence="15 16">
        <text>UDP-N-acetyl-alpha-D-muramate + NADP(+) = UDP-N-acetyl-3-O-(1-carboxyvinyl)-alpha-D-glucosamine + NADPH + H(+)</text>
        <dbReference type="Rhea" id="RHEA:12248"/>
        <dbReference type="ChEBI" id="CHEBI:15378"/>
        <dbReference type="ChEBI" id="CHEBI:57783"/>
        <dbReference type="ChEBI" id="CHEBI:58349"/>
        <dbReference type="ChEBI" id="CHEBI:68483"/>
        <dbReference type="ChEBI" id="CHEBI:70757"/>
        <dbReference type="EC" id="1.3.1.98"/>
    </reaction>
</comment>
<dbReference type="Gene3D" id="3.30.465.10">
    <property type="match status" value="1"/>
</dbReference>
<dbReference type="GO" id="GO:0071949">
    <property type="term" value="F:FAD binding"/>
    <property type="evidence" value="ECO:0007669"/>
    <property type="project" value="InterPro"/>
</dbReference>
<dbReference type="Pfam" id="PF02873">
    <property type="entry name" value="MurB_C"/>
    <property type="match status" value="1"/>
</dbReference>
<gene>
    <name evidence="16" type="primary">murB</name>
    <name evidence="18" type="ORF">A2968_06560</name>
</gene>
<name>A0A1F6B7L1_9BACT</name>
<accession>A0A1F6B7L1</accession>
<dbReference type="SUPFAM" id="SSF56176">
    <property type="entry name" value="FAD-binding/transporter-associated domain-like"/>
    <property type="match status" value="1"/>
</dbReference>
<evidence type="ECO:0000256" key="6">
    <source>
        <dbReference type="ARBA" id="ARBA00022618"/>
    </source>
</evidence>
<feature type="active site" evidence="16">
    <location>
        <position position="192"/>
    </location>
</feature>
<evidence type="ECO:0000256" key="15">
    <source>
        <dbReference type="ARBA" id="ARBA00048914"/>
    </source>
</evidence>
<evidence type="ECO:0000256" key="10">
    <source>
        <dbReference type="ARBA" id="ARBA00022960"/>
    </source>
</evidence>
<dbReference type="STRING" id="1798391.A2968_06560"/>
<dbReference type="Proteomes" id="UP000176228">
    <property type="component" value="Unassembled WGS sequence"/>
</dbReference>
<evidence type="ECO:0000256" key="11">
    <source>
        <dbReference type="ARBA" id="ARBA00022984"/>
    </source>
</evidence>
<keyword evidence="6 16" id="KW-0132">Cell division</keyword>
<evidence type="ECO:0000256" key="13">
    <source>
        <dbReference type="ARBA" id="ARBA00023306"/>
    </source>
</evidence>
<dbReference type="AlphaFoldDB" id="A0A1F6B7L1"/>
<keyword evidence="14 16" id="KW-0961">Cell wall biogenesis/degradation</keyword>
<reference evidence="18 19" key="1">
    <citation type="journal article" date="2016" name="Nat. Commun.">
        <title>Thousands of microbial genomes shed light on interconnected biogeochemical processes in an aquifer system.</title>
        <authorList>
            <person name="Anantharaman K."/>
            <person name="Brown C.T."/>
            <person name="Hug L.A."/>
            <person name="Sharon I."/>
            <person name="Castelle C.J."/>
            <person name="Probst A.J."/>
            <person name="Thomas B.C."/>
            <person name="Singh A."/>
            <person name="Wilkins M.J."/>
            <person name="Karaoz U."/>
            <person name="Brodie E.L."/>
            <person name="Williams K.H."/>
            <person name="Hubbard S.S."/>
            <person name="Banfield J.F."/>
        </authorList>
    </citation>
    <scope>NUCLEOTIDE SEQUENCE [LARGE SCALE GENOMIC DNA]</scope>
</reference>
<evidence type="ECO:0000259" key="17">
    <source>
        <dbReference type="PROSITE" id="PS51387"/>
    </source>
</evidence>
<evidence type="ECO:0000256" key="3">
    <source>
        <dbReference type="ARBA" id="ARBA00004496"/>
    </source>
</evidence>